<dbReference type="SUPFAM" id="SSF56672">
    <property type="entry name" value="DNA/RNA polymerases"/>
    <property type="match status" value="1"/>
</dbReference>
<dbReference type="FunFam" id="1.10.340.70:FF:000001">
    <property type="entry name" value="Retrovirus-related Pol polyprotein from transposon gypsy-like Protein"/>
    <property type="match status" value="1"/>
</dbReference>
<evidence type="ECO:0000256" key="5">
    <source>
        <dbReference type="ARBA" id="ARBA00022722"/>
    </source>
</evidence>
<dbReference type="InterPro" id="IPR036397">
    <property type="entry name" value="RNaseH_sf"/>
</dbReference>
<accession>A0AAV1LJT1</accession>
<dbReference type="GO" id="GO:0003676">
    <property type="term" value="F:nucleic acid binding"/>
    <property type="evidence" value="ECO:0007669"/>
    <property type="project" value="InterPro"/>
</dbReference>
<keyword evidence="4" id="KW-0548">Nucleotidyltransferase</keyword>
<dbReference type="Proteomes" id="UP001314205">
    <property type="component" value="Unassembled WGS sequence"/>
</dbReference>
<dbReference type="Gene3D" id="3.10.10.10">
    <property type="entry name" value="HIV Type 1 Reverse Transcriptase, subunit A, domain 1"/>
    <property type="match status" value="1"/>
</dbReference>
<keyword evidence="9" id="KW-0511">Multifunctional enzyme</keyword>
<dbReference type="Pfam" id="PF17919">
    <property type="entry name" value="RT_RNaseH_2"/>
    <property type="match status" value="1"/>
</dbReference>
<dbReference type="AlphaFoldDB" id="A0AAV1LJT1"/>
<evidence type="ECO:0000256" key="2">
    <source>
        <dbReference type="ARBA" id="ARBA00022670"/>
    </source>
</evidence>
<keyword evidence="3" id="KW-0808">Transferase</keyword>
<feature type="domain" description="Reverse transcriptase" evidence="10">
    <location>
        <begin position="140"/>
        <end position="319"/>
    </location>
</feature>
<evidence type="ECO:0000256" key="1">
    <source>
        <dbReference type="ARBA" id="ARBA00012493"/>
    </source>
</evidence>
<dbReference type="FunFam" id="3.10.10.10:FF:000007">
    <property type="entry name" value="Retrovirus-related Pol polyprotein from transposon 17.6-like Protein"/>
    <property type="match status" value="1"/>
</dbReference>
<name>A0AAV1LJT1_9NEOP</name>
<dbReference type="InterPro" id="IPR043128">
    <property type="entry name" value="Rev_trsase/Diguanyl_cyclase"/>
</dbReference>
<evidence type="ECO:0000313" key="12">
    <source>
        <dbReference type="EMBL" id="CAK1595379.1"/>
    </source>
</evidence>
<evidence type="ECO:0000259" key="10">
    <source>
        <dbReference type="PROSITE" id="PS50878"/>
    </source>
</evidence>
<dbReference type="Pfam" id="PF00078">
    <property type="entry name" value="RVT_1"/>
    <property type="match status" value="1"/>
</dbReference>
<dbReference type="Gene3D" id="1.10.340.70">
    <property type="match status" value="1"/>
</dbReference>
<dbReference type="PROSITE" id="PS50994">
    <property type="entry name" value="INTEGRASE"/>
    <property type="match status" value="1"/>
</dbReference>
<dbReference type="FunFam" id="3.10.20.370:FF:000001">
    <property type="entry name" value="Retrovirus-related Pol polyprotein from transposon 17.6-like protein"/>
    <property type="match status" value="1"/>
</dbReference>
<dbReference type="InterPro" id="IPR041588">
    <property type="entry name" value="Integrase_H2C2"/>
</dbReference>
<dbReference type="GO" id="GO:0042575">
    <property type="term" value="C:DNA polymerase complex"/>
    <property type="evidence" value="ECO:0007669"/>
    <property type="project" value="UniProtKB-ARBA"/>
</dbReference>
<evidence type="ECO:0000259" key="11">
    <source>
        <dbReference type="PROSITE" id="PS50994"/>
    </source>
</evidence>
<dbReference type="SUPFAM" id="SSF53098">
    <property type="entry name" value="Ribonuclease H-like"/>
    <property type="match status" value="1"/>
</dbReference>
<dbReference type="EC" id="2.7.7.49" evidence="1"/>
<evidence type="ECO:0000256" key="3">
    <source>
        <dbReference type="ARBA" id="ARBA00022679"/>
    </source>
</evidence>
<dbReference type="GO" id="GO:0008233">
    <property type="term" value="F:peptidase activity"/>
    <property type="evidence" value="ECO:0007669"/>
    <property type="project" value="UniProtKB-KW"/>
</dbReference>
<dbReference type="GO" id="GO:0004519">
    <property type="term" value="F:endonuclease activity"/>
    <property type="evidence" value="ECO:0007669"/>
    <property type="project" value="UniProtKB-KW"/>
</dbReference>
<dbReference type="Gene3D" id="3.30.70.270">
    <property type="match status" value="2"/>
</dbReference>
<dbReference type="GO" id="GO:0003964">
    <property type="term" value="F:RNA-directed DNA polymerase activity"/>
    <property type="evidence" value="ECO:0007669"/>
    <property type="project" value="UniProtKB-KW"/>
</dbReference>
<evidence type="ECO:0000313" key="13">
    <source>
        <dbReference type="Proteomes" id="UP001314205"/>
    </source>
</evidence>
<dbReference type="PANTHER" id="PTHR37984">
    <property type="entry name" value="PROTEIN CBG26694"/>
    <property type="match status" value="1"/>
</dbReference>
<dbReference type="PROSITE" id="PS50878">
    <property type="entry name" value="RT_POL"/>
    <property type="match status" value="1"/>
</dbReference>
<keyword evidence="8" id="KW-0695">RNA-directed DNA polymerase</keyword>
<reference evidence="12 13" key="1">
    <citation type="submission" date="2023-11" db="EMBL/GenBank/DDBJ databases">
        <authorList>
            <person name="Hedman E."/>
            <person name="Englund M."/>
            <person name="Stromberg M."/>
            <person name="Nyberg Akerstrom W."/>
            <person name="Nylinder S."/>
            <person name="Jareborg N."/>
            <person name="Kallberg Y."/>
            <person name="Kronander E."/>
        </authorList>
    </citation>
    <scope>NUCLEOTIDE SEQUENCE [LARGE SCALE GENOMIC DNA]</scope>
</reference>
<dbReference type="PANTHER" id="PTHR37984:SF5">
    <property type="entry name" value="PROTEIN NYNRIN-LIKE"/>
    <property type="match status" value="1"/>
</dbReference>
<keyword evidence="7" id="KW-0378">Hydrolase</keyword>
<keyword evidence="13" id="KW-1185">Reference proteome</keyword>
<dbReference type="Pfam" id="PF00665">
    <property type="entry name" value="rve"/>
    <property type="match status" value="1"/>
</dbReference>
<proteinExistence type="predicted"/>
<dbReference type="GO" id="GO:0015074">
    <property type="term" value="P:DNA integration"/>
    <property type="evidence" value="ECO:0007669"/>
    <property type="project" value="InterPro"/>
</dbReference>
<keyword evidence="6" id="KW-0255">Endonuclease</keyword>
<evidence type="ECO:0000256" key="9">
    <source>
        <dbReference type="ARBA" id="ARBA00023268"/>
    </source>
</evidence>
<dbReference type="InterPro" id="IPR000477">
    <property type="entry name" value="RT_dom"/>
</dbReference>
<protein>
    <recommendedName>
        <fullName evidence="1">RNA-directed DNA polymerase</fullName>
        <ecNumber evidence="1">2.7.7.49</ecNumber>
    </recommendedName>
</protein>
<dbReference type="EMBL" id="CAVLGL010000092">
    <property type="protein sequence ID" value="CAK1595379.1"/>
    <property type="molecule type" value="Genomic_DNA"/>
</dbReference>
<dbReference type="CDD" id="cd01647">
    <property type="entry name" value="RT_LTR"/>
    <property type="match status" value="1"/>
</dbReference>
<dbReference type="Pfam" id="PF17921">
    <property type="entry name" value="Integrase_H2C2"/>
    <property type="match status" value="1"/>
</dbReference>
<comment type="caution">
    <text evidence="12">The sequence shown here is derived from an EMBL/GenBank/DDBJ whole genome shotgun (WGS) entry which is preliminary data.</text>
</comment>
<keyword evidence="5" id="KW-0540">Nuclease</keyword>
<dbReference type="Gene3D" id="3.10.20.370">
    <property type="match status" value="1"/>
</dbReference>
<sequence length="964" mass="111791">MVRVNIKLDSVKINNVEMYILSELSGCDILIGRNVTEGPDLMYSRIGENLTFEYAKNVESTCNITDELRLDFDTDSHYDEIVRLFSKYRQCIASNINQLGTVLGHEMEINLLHSKPVQFRPYRASYSDREIIRSLVNELLENCIIRESNSAYASPALLVNKKNGEKRLCIDYRALNKITIKDKYPMPRIEDLIDRLQGCRFFTSLDLKSGYYQIKMKEDSVHKTAFITEDGHYEFLRLPFGLAGAPSCFQQMMNRVLGNLRFEKIILYLDDILIVSQTEVENLELLEKVLQIFKENGLTLNLKKCHFLKTDIEFLGYRINSEGIKPSEGKVNAVKDFPIPKSVHQVRQFLGLISYFRKFIKHCAILSSPLTKLLKKNVPWVWKTEHDRAFMTLKDALISDNILTLFDPTKECVLYTDASRDGIAGILMQVSDSVEKPIHYYSRQTTDDEKKYHSFELELLAVVQSLNKFRHYLLGSHFRIITDCSAVRFALSKKEIIPRIARWVLATQEFSYDIIHREGYRMQHVDALSRNPLQSGSKSEAEIIMSITEADWLLSVQLQDSRIADIKKSLESGEAHKYKDIFNKYELLGNKVYRRTSQGRRWVVPKTCIWQVLKYNHDDLGHFSVDKTFERISHRYWFSRMRHIIKKYINNCIKCIYYKNKGGPKEGELYPLPKYAQPFHTLHLDYLGPFVETQDNNKYLLVTVDAFTKFVFISAVTNTGSNNVIQELENISKIFGNPRRLITDAGSAFTSKIFKNYCFNKNIRLHTVATGMPRSNGQVERFNRTILEAMKTMGADLNEDCWDKCIIPLQQAINSTFHKTTKAVPSEVFFGYRLRTDSDNLMPELENVDGFTTDVTKLRKYVDKNIRTNANSQKKNFDIKRTKAKQYNEGDLVLLKIQSMTNDGRSRKLLPTFKGPFQIKKCLGQDRYEVQDMRGSERSSRTYKGVAAAENLKPWIKIHDWHAE</sequence>
<dbReference type="FunFam" id="3.30.70.270:FF:000023">
    <property type="entry name" value="Pol"/>
    <property type="match status" value="1"/>
</dbReference>
<feature type="domain" description="Integrase catalytic" evidence="11">
    <location>
        <begin position="674"/>
        <end position="833"/>
    </location>
</feature>
<organism evidence="12 13">
    <name type="scientific">Parnassius mnemosyne</name>
    <name type="common">clouded apollo</name>
    <dbReference type="NCBI Taxonomy" id="213953"/>
    <lineage>
        <taxon>Eukaryota</taxon>
        <taxon>Metazoa</taxon>
        <taxon>Ecdysozoa</taxon>
        <taxon>Arthropoda</taxon>
        <taxon>Hexapoda</taxon>
        <taxon>Insecta</taxon>
        <taxon>Pterygota</taxon>
        <taxon>Neoptera</taxon>
        <taxon>Endopterygota</taxon>
        <taxon>Lepidoptera</taxon>
        <taxon>Glossata</taxon>
        <taxon>Ditrysia</taxon>
        <taxon>Papilionoidea</taxon>
        <taxon>Papilionidae</taxon>
        <taxon>Parnassiinae</taxon>
        <taxon>Parnassini</taxon>
        <taxon>Parnassius</taxon>
        <taxon>Driopa</taxon>
    </lineage>
</organism>
<evidence type="ECO:0000256" key="4">
    <source>
        <dbReference type="ARBA" id="ARBA00022695"/>
    </source>
</evidence>
<evidence type="ECO:0000256" key="6">
    <source>
        <dbReference type="ARBA" id="ARBA00022759"/>
    </source>
</evidence>
<dbReference type="InterPro" id="IPR012337">
    <property type="entry name" value="RNaseH-like_sf"/>
</dbReference>
<keyword evidence="2" id="KW-0645">Protease</keyword>
<dbReference type="InterPro" id="IPR043502">
    <property type="entry name" value="DNA/RNA_pol_sf"/>
</dbReference>
<dbReference type="InterPro" id="IPR041577">
    <property type="entry name" value="RT_RNaseH_2"/>
</dbReference>
<dbReference type="GO" id="GO:0006508">
    <property type="term" value="P:proteolysis"/>
    <property type="evidence" value="ECO:0007669"/>
    <property type="project" value="UniProtKB-KW"/>
</dbReference>
<dbReference type="Gene3D" id="3.30.420.10">
    <property type="entry name" value="Ribonuclease H-like superfamily/Ribonuclease H"/>
    <property type="match status" value="1"/>
</dbReference>
<evidence type="ECO:0000256" key="8">
    <source>
        <dbReference type="ARBA" id="ARBA00022918"/>
    </source>
</evidence>
<evidence type="ECO:0000256" key="7">
    <source>
        <dbReference type="ARBA" id="ARBA00022801"/>
    </source>
</evidence>
<dbReference type="InterPro" id="IPR050951">
    <property type="entry name" value="Retrovirus_Pol_polyprotein"/>
</dbReference>
<gene>
    <name evidence="12" type="ORF">PARMNEM_LOCUS14870</name>
</gene>
<dbReference type="CDD" id="cd09274">
    <property type="entry name" value="RNase_HI_RT_Ty3"/>
    <property type="match status" value="1"/>
</dbReference>
<dbReference type="InterPro" id="IPR001584">
    <property type="entry name" value="Integrase_cat-core"/>
</dbReference>